<sequence>MMNKITILALALTLHSCANSTSEQKSNVLELEIDAPLLIEFETQETELSDALDLIIGHLRAKNAPLDSLYLMGYQTDSIPGKFDIGHYQNFVSRALVMQDNARVDSILKYDTVEFMEPIYIPPTGNLSGYERFILYNPETGELIDFLYQ</sequence>
<dbReference type="KEGG" id="camu:CA2015_3497"/>
<dbReference type="OrthoDB" id="9868943at2"/>
<name>A0A0H4PIJ6_9BACT</name>
<dbReference type="EMBL" id="CP012040">
    <property type="protein sequence ID" value="AKP52880.1"/>
    <property type="molecule type" value="Genomic_DNA"/>
</dbReference>
<accession>A0A0H4PIJ6</accession>
<reference evidence="1 2" key="1">
    <citation type="submission" date="2015-07" db="EMBL/GenBank/DDBJ databases">
        <authorList>
            <person name="Kim K.M."/>
        </authorList>
    </citation>
    <scope>NUCLEOTIDE SEQUENCE [LARGE SCALE GENOMIC DNA]</scope>
    <source>
        <strain evidence="1 2">KCTC 12363</strain>
    </source>
</reference>
<organism evidence="1 2">
    <name type="scientific">Cyclobacterium amurskyense</name>
    <dbReference type="NCBI Taxonomy" id="320787"/>
    <lineage>
        <taxon>Bacteria</taxon>
        <taxon>Pseudomonadati</taxon>
        <taxon>Bacteroidota</taxon>
        <taxon>Cytophagia</taxon>
        <taxon>Cytophagales</taxon>
        <taxon>Cyclobacteriaceae</taxon>
        <taxon>Cyclobacterium</taxon>
    </lineage>
</organism>
<dbReference type="AlphaFoldDB" id="A0A0H4PIJ6"/>
<dbReference type="Proteomes" id="UP000036520">
    <property type="component" value="Chromosome"/>
</dbReference>
<gene>
    <name evidence="1" type="ORF">CA2015_3497</name>
</gene>
<dbReference type="RefSeq" id="WP_048643051.1">
    <property type="nucleotide sequence ID" value="NZ_CP012040.1"/>
</dbReference>
<proteinExistence type="predicted"/>
<evidence type="ECO:0000313" key="1">
    <source>
        <dbReference type="EMBL" id="AKP52880.1"/>
    </source>
</evidence>
<evidence type="ECO:0000313" key="2">
    <source>
        <dbReference type="Proteomes" id="UP000036520"/>
    </source>
</evidence>
<protein>
    <submittedName>
        <fullName evidence="1">Uncharacterized protein</fullName>
    </submittedName>
</protein>
<keyword evidence="2" id="KW-1185">Reference proteome</keyword>